<feature type="compositionally biased region" description="Low complexity" evidence="1">
    <location>
        <begin position="314"/>
        <end position="324"/>
    </location>
</feature>
<evidence type="ECO:0000313" key="4">
    <source>
        <dbReference type="Proteomes" id="UP001054857"/>
    </source>
</evidence>
<keyword evidence="4" id="KW-1185">Reference proteome</keyword>
<feature type="region of interest" description="Disordered" evidence="1">
    <location>
        <begin position="1572"/>
        <end position="1599"/>
    </location>
</feature>
<feature type="region of interest" description="Disordered" evidence="1">
    <location>
        <begin position="198"/>
        <end position="251"/>
    </location>
</feature>
<feature type="compositionally biased region" description="Basic residues" evidence="1">
    <location>
        <begin position="201"/>
        <end position="231"/>
    </location>
</feature>
<feature type="domain" description="Cyclic nucleotide-binding" evidence="2">
    <location>
        <begin position="877"/>
        <end position="904"/>
    </location>
</feature>
<sequence length="2053" mass="207712">MSTTGASPLEDSAADVDVGALLRLRPALRTTPEINSIRTALKKIAFFADWDEDALHQICGVLGCESFNPGDVISEVGEPASSIYIALSGSADLSVPHPTDPRVQPEVRVLHPGSVCGLEAILSGDRRVREVVTAGPAGLLVATLSSSAWSDVCARAAASAGSTHNTSTHNSSTHPGWVATRSALLCSCIQQLALESPTHAAHPHHHHHHRHGHHHHGHHRHGHHHGHHGHHHPQDLQHQESHHQSAPQQLLQHPHANHLSDSSHNLSLGTQEHQSLHPAQHLGRELSLLSSVSSVQSPALSAFPSFNYSGAAQQQPMAAQSSPQVPVLGNGVPAQQQQAPGLLSAPQVAVPGLLQPNPLAPQLAAPPQQQQQQQQQQQNPLNGLPPPNPQSSAQLHPQQHQHGQQHPHASSSDHHLNASPSLHLHPLHPLHPHHPHHHHHRHHTRKETIHETAATAAAAAAAAVAAGHPVTTVTVVGKPGVGETLTEALRLDRLATLLATLQSSMAAMPHLMLREAARGCFVRAVRPHAVTYHVGGSARSQAVLLAGELQVRTHRRHHHGPVVHHSGSGTPGSPSHPHQHPDQHPHSHLHSPSHPHDNNHHHQHQQHPHHPHHHLHSPLHHNHHFHRHLSHSHSLHHHHSLRHLPSSHLGHHAVSLGWEQGGSESEEEDGLSEHRSWENGSDYMLDTWEEDLMAAVTEGGKSATDAILHNCVQHKEASGGAVNPQQKDTSEAATAAAAAASPTEHQQGPQAAGSLKPGEHADAIEEHLLERFGPVVAAATCGAVLGEMPLASITGDRSHARRHKQRTSLTAGTSPATVLVIPLASLRHGYDAALSALVAARTSALLTGVEALRGLRGLGLGGSELATLALGAQPLWLASGAVVARQGAPVDALYLVQEGEMRLLHDPDSAAQQQHLQEDRSHLAASAWGSFATAGTSAGGAAAGAASAAATSTSGTAASASGGAGGAAGGQGGASAAAGGSAAAAAAAAVAASHAPAALAAILADPVLGSELGAPAGRQGPSGAAAAAVSAAVSAVTAVAAAGGASTAQVQRSLAHLTPLMSVGAGGMLGESVLGLVPLAREQPAPADHHTFAALPPRASISGLPSPAPSISGMLSTCSSPPLHPSAAPPLPSPLPGAARSPSPAPGHPHAQQHDTAGHYHYRSSEMGGAMTAAAAAGAAAGRVPMRTSMSGINTTTATTVNGATASGGMTSAAHSRSGGTISGGAGVGVHATSISGLAADVAGGAAGGAAGAAFDPEAEEQLRGVFPATAVASGPVRLLALPRHVLLAVPRLQPLLAELAREQLAMVERRRRDAQEMRDKLPALCSAEGLAAQQQQPAAPPRDPFSNRRRRLSERRAAVESFNAPPAVIQPPEVVLPEEALARPSLLLERMGFKVPKVRGVDGGGGVAAAAAAAGIGPPPTVGAARRRVSVLEPTPTATDGAPRSFMNRLNSLAGEPTTSTTSNPSLSLPVPGACPALAPLTSPPPPLQVPAGTSLLPSLLNAPTPFAAATVAATASNLPSEACLMQANGSSSSPGDVWPSTQLPRLSRSSVASTTGDAMLQQQRIPAAGGGAAAVAAPQPSISGPSPLRRSSTLWNSADGPLGGGGGGGGFGSLAALSAPSFSLGIGPGPAALSSQTPACGASSLASGPSGVAPAAPQLARYSSGEYGTSGGGGVGVTVGGGGASGGVLGSPKSRRSSLYMPQPSAMVAQLALGAPFGFPQQTQPQLHFQPQPPQQQLVQGALSSISSCGGVSVSGGGGAPAAPRVSGNGMTSTSAAVLLPSASRRGSTSITFARLSNLSGGGSNGGGDGSSCGGASPLLGTSPASSSLLAAAAVPEPSGDSIGGVSTGSGGGSGGGGGGGMLAALNAAAKARRASLRASIEDVRLPALPAQTQRANKAPQDESSRLLAAALSFGPRTAAAAAAPMAADVTANAAAATADSWLAENGLPPSDAVQRGPRPPPQPLQPLSPQPPPPPPPPALQASPTTLQHQHSQHHLRRQLSQPLVQQLLLQQQLQPLQPPPQQQEMPPAPSGQLALAALRRGPTEGLSVR</sequence>
<feature type="compositionally biased region" description="Low complexity" evidence="1">
    <location>
        <begin position="1983"/>
        <end position="1993"/>
    </location>
</feature>
<protein>
    <recommendedName>
        <fullName evidence="2">Cyclic nucleotide-binding domain-containing protein</fullName>
    </recommendedName>
</protein>
<feature type="region of interest" description="Disordered" evidence="1">
    <location>
        <begin position="717"/>
        <end position="757"/>
    </location>
</feature>
<feature type="region of interest" description="Disordered" evidence="1">
    <location>
        <begin position="659"/>
        <end position="678"/>
    </location>
</feature>
<feature type="compositionally biased region" description="Basic and acidic residues" evidence="1">
    <location>
        <begin position="232"/>
        <end position="243"/>
    </location>
</feature>
<name>A0AAD3DP47_9CHLO</name>
<accession>A0AAD3DP47</accession>
<feature type="region of interest" description="Disordered" evidence="1">
    <location>
        <begin position="1946"/>
        <end position="2053"/>
    </location>
</feature>
<feature type="compositionally biased region" description="Basic residues" evidence="1">
    <location>
        <begin position="601"/>
        <end position="642"/>
    </location>
</feature>
<organism evidence="3 4">
    <name type="scientific">Astrephomene gubernaculifera</name>
    <dbReference type="NCBI Taxonomy" id="47775"/>
    <lineage>
        <taxon>Eukaryota</taxon>
        <taxon>Viridiplantae</taxon>
        <taxon>Chlorophyta</taxon>
        <taxon>core chlorophytes</taxon>
        <taxon>Chlorophyceae</taxon>
        <taxon>CS clade</taxon>
        <taxon>Chlamydomonadales</taxon>
        <taxon>Astrephomenaceae</taxon>
        <taxon>Astrephomene</taxon>
    </lineage>
</organism>
<dbReference type="Proteomes" id="UP001054857">
    <property type="component" value="Unassembled WGS sequence"/>
</dbReference>
<feature type="domain" description="Cyclic nucleotide-binding" evidence="2">
    <location>
        <begin position="46"/>
        <end position="133"/>
    </location>
</feature>
<feature type="compositionally biased region" description="Pro residues" evidence="1">
    <location>
        <begin position="1960"/>
        <end position="1982"/>
    </location>
</feature>
<feature type="region of interest" description="Disordered" evidence="1">
    <location>
        <begin position="1528"/>
        <end position="1558"/>
    </location>
</feature>
<dbReference type="InterPro" id="IPR014710">
    <property type="entry name" value="RmlC-like_jellyroll"/>
</dbReference>
<feature type="compositionally biased region" description="Gly residues" evidence="1">
    <location>
        <begin position="1802"/>
        <end position="1815"/>
    </location>
</feature>
<dbReference type="EMBL" id="BMAR01000006">
    <property type="protein sequence ID" value="GFR44037.1"/>
    <property type="molecule type" value="Genomic_DNA"/>
</dbReference>
<feature type="compositionally biased region" description="Basic residues" evidence="1">
    <location>
        <begin position="425"/>
        <end position="445"/>
    </location>
</feature>
<comment type="caution">
    <text evidence="3">The sequence shown here is derived from an EMBL/GenBank/DDBJ whole genome shotgun (WGS) entry which is preliminary data.</text>
</comment>
<evidence type="ECO:0000313" key="3">
    <source>
        <dbReference type="EMBL" id="GFR44037.1"/>
    </source>
</evidence>
<dbReference type="PANTHER" id="PTHR23011">
    <property type="entry name" value="CYCLIC NUCLEOTIDE-BINDING DOMAIN CONTAINING PROTEIN"/>
    <property type="match status" value="1"/>
</dbReference>
<dbReference type="SUPFAM" id="SSF51206">
    <property type="entry name" value="cAMP-binding domain-like"/>
    <property type="match status" value="2"/>
</dbReference>
<dbReference type="InterPro" id="IPR018490">
    <property type="entry name" value="cNMP-bd_dom_sf"/>
</dbReference>
<feature type="region of interest" description="Disordered" evidence="1">
    <location>
        <begin position="1103"/>
        <end position="1155"/>
    </location>
</feature>
<feature type="region of interest" description="Disordered" evidence="1">
    <location>
        <begin position="557"/>
        <end position="643"/>
    </location>
</feature>
<feature type="compositionally biased region" description="Gly residues" evidence="1">
    <location>
        <begin position="1844"/>
        <end position="1857"/>
    </location>
</feature>
<feature type="region of interest" description="Disordered" evidence="1">
    <location>
        <begin position="1801"/>
        <end position="1857"/>
    </location>
</feature>
<feature type="compositionally biased region" description="Polar residues" evidence="1">
    <location>
        <begin position="1582"/>
        <end position="1598"/>
    </location>
</feature>
<feature type="compositionally biased region" description="Pro residues" evidence="1">
    <location>
        <begin position="2020"/>
        <end position="2033"/>
    </location>
</feature>
<feature type="compositionally biased region" description="Low complexity" evidence="1">
    <location>
        <begin position="1816"/>
        <end position="1843"/>
    </location>
</feature>
<dbReference type="PANTHER" id="PTHR23011:SF28">
    <property type="entry name" value="CYCLIC NUCLEOTIDE-BINDING DOMAIN CONTAINING PROTEIN"/>
    <property type="match status" value="1"/>
</dbReference>
<reference evidence="3 4" key="1">
    <citation type="journal article" date="2021" name="Sci. Rep.">
        <title>Genome sequencing of the multicellular alga Astrephomene provides insights into convergent evolution of germ-soma differentiation.</title>
        <authorList>
            <person name="Yamashita S."/>
            <person name="Yamamoto K."/>
            <person name="Matsuzaki R."/>
            <person name="Suzuki S."/>
            <person name="Yamaguchi H."/>
            <person name="Hirooka S."/>
            <person name="Minakuchi Y."/>
            <person name="Miyagishima S."/>
            <person name="Kawachi M."/>
            <person name="Toyoda A."/>
            <person name="Nozaki H."/>
        </authorList>
    </citation>
    <scope>NUCLEOTIDE SEQUENCE [LARGE SCALE GENOMIC DNA]</scope>
    <source>
        <strain evidence="3 4">NIES-4017</strain>
    </source>
</reference>
<dbReference type="CDD" id="cd00038">
    <property type="entry name" value="CAP_ED"/>
    <property type="match status" value="1"/>
</dbReference>
<evidence type="ECO:0000259" key="2">
    <source>
        <dbReference type="PROSITE" id="PS50042"/>
    </source>
</evidence>
<feature type="region of interest" description="Disordered" evidence="1">
    <location>
        <begin position="353"/>
        <end position="453"/>
    </location>
</feature>
<gene>
    <name evidence="3" type="ORF">Agub_g5194</name>
</gene>
<proteinExistence type="predicted"/>
<evidence type="ECO:0000256" key="1">
    <source>
        <dbReference type="SAM" id="MobiDB-lite"/>
    </source>
</evidence>
<dbReference type="Pfam" id="PF00027">
    <property type="entry name" value="cNMP_binding"/>
    <property type="match status" value="1"/>
</dbReference>
<feature type="compositionally biased region" description="Low complexity" evidence="1">
    <location>
        <begin position="563"/>
        <end position="576"/>
    </location>
</feature>
<dbReference type="SMART" id="SM00100">
    <property type="entry name" value="cNMP"/>
    <property type="match status" value="1"/>
</dbReference>
<feature type="compositionally biased region" description="Low complexity" evidence="1">
    <location>
        <begin position="2002"/>
        <end position="2019"/>
    </location>
</feature>
<dbReference type="PROSITE" id="PS50042">
    <property type="entry name" value="CNMP_BINDING_3"/>
    <property type="match status" value="2"/>
</dbReference>
<feature type="compositionally biased region" description="Polar residues" evidence="1">
    <location>
        <begin position="1529"/>
        <end position="1558"/>
    </location>
</feature>
<feature type="region of interest" description="Disordered" evidence="1">
    <location>
        <begin position="314"/>
        <end position="339"/>
    </location>
</feature>
<feature type="region of interest" description="Disordered" evidence="1">
    <location>
        <begin position="1330"/>
        <end position="1354"/>
    </location>
</feature>
<feature type="compositionally biased region" description="Low complexity" evidence="1">
    <location>
        <begin position="353"/>
        <end position="382"/>
    </location>
</feature>
<dbReference type="Gene3D" id="2.60.120.10">
    <property type="entry name" value="Jelly Rolls"/>
    <property type="match status" value="1"/>
</dbReference>
<feature type="compositionally biased region" description="Pro residues" evidence="1">
    <location>
        <begin position="1122"/>
        <end position="1135"/>
    </location>
</feature>
<feature type="compositionally biased region" description="Low complexity" evidence="1">
    <location>
        <begin position="396"/>
        <end position="408"/>
    </location>
</feature>
<dbReference type="InterPro" id="IPR000595">
    <property type="entry name" value="cNMP-bd_dom"/>
</dbReference>